<sequence length="354" mass="39810">MASSWDLLDDKEEQELHKTRLVNIEEKPFKRITKRLTSISAIVNAQSKQQPTPPPEGANGDKDIDSEAKEETKNTQTLREIDQIKDDLTLDFAAFDSSIARLQFLLEANVRERERYKADQQRILEECQNVRDNNARLREQLEGARATLAQRKEYDKLANALMAKGLRPRGEQESNLKKLEEEICDLEKESETYAVTWQERRDQFSKIMDEGMQLRRQIRDEKEEVERREGMNEDGEEDGEASRGGNTPRHVSSGNVTPHPDSGAVPRPTSAHEGQSEDQSEGLKPRPGGLGSFSRSGSAVPSQGGTPHPQDDDEGEIEEGEDVEMDDRHDTQLTSGGDTPQITVDAPESMEVDS</sequence>
<dbReference type="GO" id="GO:0006397">
    <property type="term" value="P:mRNA processing"/>
    <property type="evidence" value="ECO:0007669"/>
    <property type="project" value="InterPro"/>
</dbReference>
<keyword evidence="5" id="KW-1185">Reference proteome</keyword>
<accession>A0A135V3G3</accession>
<dbReference type="Pfam" id="PF05615">
    <property type="entry name" value="THOC7"/>
    <property type="match status" value="1"/>
</dbReference>
<keyword evidence="2" id="KW-0539">Nucleus</keyword>
<evidence type="ECO:0000313" key="5">
    <source>
        <dbReference type="Proteomes" id="UP000070121"/>
    </source>
</evidence>
<evidence type="ECO:0000256" key="1">
    <source>
        <dbReference type="ARBA" id="ARBA00004123"/>
    </source>
</evidence>
<feature type="compositionally biased region" description="Basic and acidic residues" evidence="3">
    <location>
        <begin position="215"/>
        <end position="231"/>
    </location>
</feature>
<feature type="region of interest" description="Disordered" evidence="3">
    <location>
        <begin position="42"/>
        <end position="76"/>
    </location>
</feature>
<dbReference type="GO" id="GO:0000445">
    <property type="term" value="C:THO complex part of transcription export complex"/>
    <property type="evidence" value="ECO:0007669"/>
    <property type="project" value="InterPro"/>
</dbReference>
<evidence type="ECO:0000256" key="3">
    <source>
        <dbReference type="SAM" id="MobiDB-lite"/>
    </source>
</evidence>
<proteinExistence type="predicted"/>
<feature type="compositionally biased region" description="Polar residues" evidence="3">
    <location>
        <begin position="332"/>
        <end position="342"/>
    </location>
</feature>
<organism evidence="4 5">
    <name type="scientific">Colletotrichum salicis</name>
    <dbReference type="NCBI Taxonomy" id="1209931"/>
    <lineage>
        <taxon>Eukaryota</taxon>
        <taxon>Fungi</taxon>
        <taxon>Dikarya</taxon>
        <taxon>Ascomycota</taxon>
        <taxon>Pezizomycotina</taxon>
        <taxon>Sordariomycetes</taxon>
        <taxon>Hypocreomycetidae</taxon>
        <taxon>Glomerellales</taxon>
        <taxon>Glomerellaceae</taxon>
        <taxon>Colletotrichum</taxon>
        <taxon>Colletotrichum acutatum species complex</taxon>
    </lineage>
</organism>
<gene>
    <name evidence="4" type="ORF">CSAL01_08332</name>
</gene>
<feature type="compositionally biased region" description="Basic and acidic residues" evidence="3">
    <location>
        <begin position="59"/>
        <end position="76"/>
    </location>
</feature>
<feature type="compositionally biased region" description="Acidic residues" evidence="3">
    <location>
        <begin position="311"/>
        <end position="325"/>
    </location>
</feature>
<evidence type="ECO:0000313" key="4">
    <source>
        <dbReference type="EMBL" id="KXH67229.1"/>
    </source>
</evidence>
<feature type="region of interest" description="Disordered" evidence="3">
    <location>
        <begin position="215"/>
        <end position="354"/>
    </location>
</feature>
<evidence type="ECO:0000256" key="2">
    <source>
        <dbReference type="ARBA" id="ARBA00023242"/>
    </source>
</evidence>
<comment type="subcellular location">
    <subcellularLocation>
        <location evidence="1">Nucleus</location>
    </subcellularLocation>
</comment>
<reference evidence="4 5" key="1">
    <citation type="submission" date="2014-02" db="EMBL/GenBank/DDBJ databases">
        <title>The genome sequence of Colletotrichum salicis CBS 607.94.</title>
        <authorList>
            <person name="Baroncelli R."/>
            <person name="Thon M.R."/>
        </authorList>
    </citation>
    <scope>NUCLEOTIDE SEQUENCE [LARGE SCALE GENOMIC DNA]</scope>
    <source>
        <strain evidence="4 5">CBS 607.94</strain>
    </source>
</reference>
<comment type="caution">
    <text evidence="4">The sequence shown here is derived from an EMBL/GenBank/DDBJ whole genome shotgun (WGS) entry which is preliminary data.</text>
</comment>
<protein>
    <submittedName>
        <fullName evidence="4">Tho complex subunit 7</fullName>
    </submittedName>
</protein>
<dbReference type="EMBL" id="JFFI01000526">
    <property type="protein sequence ID" value="KXH67229.1"/>
    <property type="molecule type" value="Genomic_DNA"/>
</dbReference>
<feature type="compositionally biased region" description="Polar residues" evidence="3">
    <location>
        <begin position="293"/>
        <end position="305"/>
    </location>
</feature>
<dbReference type="STRING" id="1209931.A0A135V3G3"/>
<name>A0A135V3G3_9PEZI</name>
<dbReference type="AlphaFoldDB" id="A0A135V3G3"/>
<dbReference type="InterPro" id="IPR008501">
    <property type="entry name" value="THOC7/Mft1"/>
</dbReference>
<dbReference type="Proteomes" id="UP000070121">
    <property type="component" value="Unassembled WGS sequence"/>
</dbReference>
<dbReference type="OrthoDB" id="205166at2759"/>